<dbReference type="InterPro" id="IPR020846">
    <property type="entry name" value="MFS_dom"/>
</dbReference>
<keyword evidence="5" id="KW-0812">Transmembrane</keyword>
<protein>
    <recommendedName>
        <fullName evidence="8">Major facilitator superfamily (MFS) profile domain-containing protein</fullName>
    </recommendedName>
</protein>
<reference evidence="9 10" key="1">
    <citation type="journal article" date="2021" name="Commun. Biol.">
        <title>The genome of Shorea leprosula (Dipterocarpaceae) highlights the ecological relevance of drought in aseasonal tropical rainforests.</title>
        <authorList>
            <person name="Ng K.K.S."/>
            <person name="Kobayashi M.J."/>
            <person name="Fawcett J.A."/>
            <person name="Hatakeyama M."/>
            <person name="Paape T."/>
            <person name="Ng C.H."/>
            <person name="Ang C.C."/>
            <person name="Tnah L.H."/>
            <person name="Lee C.T."/>
            <person name="Nishiyama T."/>
            <person name="Sese J."/>
            <person name="O'Brien M.J."/>
            <person name="Copetti D."/>
            <person name="Mohd Noor M.I."/>
            <person name="Ong R.C."/>
            <person name="Putra M."/>
            <person name="Sireger I.Z."/>
            <person name="Indrioko S."/>
            <person name="Kosugi Y."/>
            <person name="Izuno A."/>
            <person name="Isagi Y."/>
            <person name="Lee S.L."/>
            <person name="Shimizu K.K."/>
        </authorList>
    </citation>
    <scope>NUCLEOTIDE SEQUENCE [LARGE SCALE GENOMIC DNA]</scope>
    <source>
        <strain evidence="9">214</strain>
    </source>
</reference>
<dbReference type="Pfam" id="PF00083">
    <property type="entry name" value="Sugar_tr"/>
    <property type="match status" value="1"/>
</dbReference>
<dbReference type="SUPFAM" id="SSF103473">
    <property type="entry name" value="MFS general substrate transporter"/>
    <property type="match status" value="1"/>
</dbReference>
<evidence type="ECO:0000256" key="5">
    <source>
        <dbReference type="ARBA" id="ARBA00022692"/>
    </source>
</evidence>
<dbReference type="GO" id="GO:0022857">
    <property type="term" value="F:transmembrane transporter activity"/>
    <property type="evidence" value="ECO:0007669"/>
    <property type="project" value="InterPro"/>
</dbReference>
<keyword evidence="10" id="KW-1185">Reference proteome</keyword>
<sequence length="62" mass="6643">MIGAVLSGRVADLAGRKYAMGISEILCIIGWLAESLSKNILWLDLGRFLVGCGIGLLSYMVN</sequence>
<dbReference type="Proteomes" id="UP001054252">
    <property type="component" value="Unassembled WGS sequence"/>
</dbReference>
<dbReference type="InterPro" id="IPR036259">
    <property type="entry name" value="MFS_trans_sf"/>
</dbReference>
<evidence type="ECO:0000259" key="8">
    <source>
        <dbReference type="PROSITE" id="PS50850"/>
    </source>
</evidence>
<evidence type="ECO:0000313" key="9">
    <source>
        <dbReference type="EMBL" id="GKV49213.1"/>
    </source>
</evidence>
<evidence type="ECO:0000256" key="6">
    <source>
        <dbReference type="ARBA" id="ARBA00022989"/>
    </source>
</evidence>
<dbReference type="GO" id="GO:0016020">
    <property type="term" value="C:membrane"/>
    <property type="evidence" value="ECO:0007669"/>
    <property type="project" value="UniProtKB-SubCell"/>
</dbReference>
<dbReference type="EMBL" id="BPVZ01000289">
    <property type="protein sequence ID" value="GKV49213.1"/>
    <property type="molecule type" value="Genomic_DNA"/>
</dbReference>
<gene>
    <name evidence="9" type="ORF">SLEP1_g55975</name>
</gene>
<dbReference type="PANTHER" id="PTHR48021">
    <property type="match status" value="1"/>
</dbReference>
<evidence type="ECO:0000256" key="1">
    <source>
        <dbReference type="ARBA" id="ARBA00004141"/>
    </source>
</evidence>
<keyword evidence="3" id="KW-0813">Transport</keyword>
<keyword evidence="4" id="KW-0762">Sugar transport</keyword>
<accession>A0AAV5MIA1</accession>
<evidence type="ECO:0000256" key="7">
    <source>
        <dbReference type="ARBA" id="ARBA00023136"/>
    </source>
</evidence>
<comment type="similarity">
    <text evidence="2">Belongs to the major facilitator superfamily. Sugar transporter (TC 2.A.1.1) family.</text>
</comment>
<name>A0AAV5MIA1_9ROSI</name>
<dbReference type="AlphaFoldDB" id="A0AAV5MIA1"/>
<dbReference type="InterPro" id="IPR050549">
    <property type="entry name" value="MFS_Trehalose_Transporter"/>
</dbReference>
<proteinExistence type="inferred from homology"/>
<organism evidence="9 10">
    <name type="scientific">Rubroshorea leprosula</name>
    <dbReference type="NCBI Taxonomy" id="152421"/>
    <lineage>
        <taxon>Eukaryota</taxon>
        <taxon>Viridiplantae</taxon>
        <taxon>Streptophyta</taxon>
        <taxon>Embryophyta</taxon>
        <taxon>Tracheophyta</taxon>
        <taxon>Spermatophyta</taxon>
        <taxon>Magnoliopsida</taxon>
        <taxon>eudicotyledons</taxon>
        <taxon>Gunneridae</taxon>
        <taxon>Pentapetalae</taxon>
        <taxon>rosids</taxon>
        <taxon>malvids</taxon>
        <taxon>Malvales</taxon>
        <taxon>Dipterocarpaceae</taxon>
        <taxon>Rubroshorea</taxon>
    </lineage>
</organism>
<dbReference type="InterPro" id="IPR005829">
    <property type="entry name" value="Sugar_transporter_CS"/>
</dbReference>
<dbReference type="PROSITE" id="PS00216">
    <property type="entry name" value="SUGAR_TRANSPORT_1"/>
    <property type="match status" value="1"/>
</dbReference>
<comment type="caution">
    <text evidence="9">The sequence shown here is derived from an EMBL/GenBank/DDBJ whole genome shotgun (WGS) entry which is preliminary data.</text>
</comment>
<dbReference type="PANTHER" id="PTHR48021:SF25">
    <property type="entry name" value="SUGAR TRANSPORTER ERD6-LIKE 5"/>
    <property type="match status" value="1"/>
</dbReference>
<dbReference type="Gene3D" id="1.20.1250.20">
    <property type="entry name" value="MFS general substrate transporter like domains"/>
    <property type="match status" value="1"/>
</dbReference>
<dbReference type="PROSITE" id="PS50850">
    <property type="entry name" value="MFS"/>
    <property type="match status" value="1"/>
</dbReference>
<dbReference type="InterPro" id="IPR005828">
    <property type="entry name" value="MFS_sugar_transport-like"/>
</dbReference>
<evidence type="ECO:0000256" key="4">
    <source>
        <dbReference type="ARBA" id="ARBA00022597"/>
    </source>
</evidence>
<evidence type="ECO:0000256" key="3">
    <source>
        <dbReference type="ARBA" id="ARBA00022448"/>
    </source>
</evidence>
<keyword evidence="7" id="KW-0472">Membrane</keyword>
<evidence type="ECO:0000256" key="2">
    <source>
        <dbReference type="ARBA" id="ARBA00010992"/>
    </source>
</evidence>
<keyword evidence="6" id="KW-1133">Transmembrane helix</keyword>
<comment type="subcellular location">
    <subcellularLocation>
        <location evidence="1">Membrane</location>
        <topology evidence="1">Multi-pass membrane protein</topology>
    </subcellularLocation>
</comment>
<feature type="domain" description="Major facilitator superfamily (MFS) profile" evidence="8">
    <location>
        <begin position="1"/>
        <end position="62"/>
    </location>
</feature>
<evidence type="ECO:0000313" key="10">
    <source>
        <dbReference type="Proteomes" id="UP001054252"/>
    </source>
</evidence>